<dbReference type="InterPro" id="IPR051120">
    <property type="entry name" value="ABC_AA/LPS_Transport"/>
</dbReference>
<sequence length="245" mass="27354">MNILEVKDLNINFGGITAIDNLNFSVKKGEILGVIGPNGAGKTTLYNTITGIYKPSKGDIFLNNKKITGMKPYKISRLGIARTFQNIRLFNSLTVLENILVGRVSELKKLVKLNPYMEETFDILKVVGLEKVINNMASDLPYGQQRKVEIARALAISPKVLLLDEPAAGMNNYEKRDLKNLINILRENFNITVLIIEHDMGVIMELCDRILVLDYGKKIAEGSPEEISNDDNVIKAYMGKGIKEI</sequence>
<dbReference type="SMART" id="SM00382">
    <property type="entry name" value="AAA"/>
    <property type="match status" value="1"/>
</dbReference>
<comment type="caution">
    <text evidence="5">The sequence shown here is derived from an EMBL/GenBank/DDBJ whole genome shotgun (WGS) entry which is preliminary data.</text>
</comment>
<dbReference type="Pfam" id="PF12399">
    <property type="entry name" value="BCA_ABC_TP_C"/>
    <property type="match status" value="1"/>
</dbReference>
<dbReference type="InterPro" id="IPR003439">
    <property type="entry name" value="ABC_transporter-like_ATP-bd"/>
</dbReference>
<accession>A0A0D1BUN7</accession>
<dbReference type="InterPro" id="IPR003593">
    <property type="entry name" value="AAA+_ATPase"/>
</dbReference>
<dbReference type="PANTHER" id="PTHR45772">
    <property type="entry name" value="CONSERVED COMPONENT OF ABC TRANSPORTER FOR NATURAL AMINO ACIDS-RELATED"/>
    <property type="match status" value="1"/>
</dbReference>
<dbReference type="Proteomes" id="UP000032250">
    <property type="component" value="Unassembled WGS sequence"/>
</dbReference>
<dbReference type="InterPro" id="IPR027417">
    <property type="entry name" value="P-loop_NTPase"/>
</dbReference>
<organism evidence="5 6">
    <name type="scientific">Clostridium botulinum B2 450</name>
    <dbReference type="NCBI Taxonomy" id="1379739"/>
    <lineage>
        <taxon>Bacteria</taxon>
        <taxon>Bacillati</taxon>
        <taxon>Bacillota</taxon>
        <taxon>Clostridia</taxon>
        <taxon>Eubacteriales</taxon>
        <taxon>Clostridiaceae</taxon>
        <taxon>Clostridium</taxon>
    </lineage>
</organism>
<feature type="domain" description="ABC transporter" evidence="4">
    <location>
        <begin position="4"/>
        <end position="240"/>
    </location>
</feature>
<evidence type="ECO:0000259" key="4">
    <source>
        <dbReference type="PROSITE" id="PS50893"/>
    </source>
</evidence>
<dbReference type="OrthoDB" id="9805514at2"/>
<dbReference type="SUPFAM" id="SSF52540">
    <property type="entry name" value="P-loop containing nucleoside triphosphate hydrolases"/>
    <property type="match status" value="1"/>
</dbReference>
<evidence type="ECO:0000256" key="3">
    <source>
        <dbReference type="ARBA" id="ARBA00022840"/>
    </source>
</evidence>
<dbReference type="GO" id="GO:0015188">
    <property type="term" value="F:L-isoleucine transmembrane transporter activity"/>
    <property type="evidence" value="ECO:0007669"/>
    <property type="project" value="TreeGrafter"/>
</dbReference>
<dbReference type="PANTHER" id="PTHR45772:SF7">
    <property type="entry name" value="AMINO ACID ABC TRANSPORTER ATP-BINDING PROTEIN"/>
    <property type="match status" value="1"/>
</dbReference>
<dbReference type="FunFam" id="3.40.50.300:FF:000421">
    <property type="entry name" value="Branched-chain amino acid ABC transporter ATP-binding protein"/>
    <property type="match status" value="1"/>
</dbReference>
<dbReference type="GO" id="GO:0005524">
    <property type="term" value="F:ATP binding"/>
    <property type="evidence" value="ECO:0007669"/>
    <property type="project" value="UniProtKB-KW"/>
</dbReference>
<dbReference type="Gene3D" id="3.40.50.300">
    <property type="entry name" value="P-loop containing nucleotide triphosphate hydrolases"/>
    <property type="match status" value="1"/>
</dbReference>
<evidence type="ECO:0000313" key="5">
    <source>
        <dbReference type="EMBL" id="KIS22476.1"/>
    </source>
</evidence>
<dbReference type="GO" id="GO:0015192">
    <property type="term" value="F:L-phenylalanine transmembrane transporter activity"/>
    <property type="evidence" value="ECO:0007669"/>
    <property type="project" value="TreeGrafter"/>
</dbReference>
<dbReference type="AlphaFoldDB" id="A0A0D1BUN7"/>
<dbReference type="PROSITE" id="PS50893">
    <property type="entry name" value="ABC_TRANSPORTER_2"/>
    <property type="match status" value="1"/>
</dbReference>
<keyword evidence="3" id="KW-0067">ATP-binding</keyword>
<dbReference type="HOGENOM" id="CLU_000604_1_2_9"/>
<evidence type="ECO:0000313" key="6">
    <source>
        <dbReference type="Proteomes" id="UP000032250"/>
    </source>
</evidence>
<dbReference type="GO" id="GO:0015808">
    <property type="term" value="P:L-alanine transport"/>
    <property type="evidence" value="ECO:0007669"/>
    <property type="project" value="TreeGrafter"/>
</dbReference>
<dbReference type="Pfam" id="PF00005">
    <property type="entry name" value="ABC_tran"/>
    <property type="match status" value="1"/>
</dbReference>
<dbReference type="GO" id="GO:0016887">
    <property type="term" value="F:ATP hydrolysis activity"/>
    <property type="evidence" value="ECO:0007669"/>
    <property type="project" value="InterPro"/>
</dbReference>
<keyword evidence="1" id="KW-0813">Transport</keyword>
<dbReference type="GO" id="GO:0005304">
    <property type="term" value="F:L-valine transmembrane transporter activity"/>
    <property type="evidence" value="ECO:0007669"/>
    <property type="project" value="TreeGrafter"/>
</dbReference>
<gene>
    <name evidence="5" type="ORF">N495_02350</name>
</gene>
<dbReference type="InterPro" id="IPR032823">
    <property type="entry name" value="BCA_ABC_TP_C"/>
</dbReference>
<dbReference type="CDD" id="cd03219">
    <property type="entry name" value="ABC_Mj1267_LivG_branched"/>
    <property type="match status" value="1"/>
</dbReference>
<keyword evidence="2" id="KW-0547">Nucleotide-binding</keyword>
<dbReference type="GO" id="GO:1903805">
    <property type="term" value="P:L-valine import across plasma membrane"/>
    <property type="evidence" value="ECO:0007669"/>
    <property type="project" value="TreeGrafter"/>
</dbReference>
<reference evidence="5 6" key="1">
    <citation type="submission" date="2014-06" db="EMBL/GenBank/DDBJ databases">
        <title>Genome characterization of distinct group I Clostridium botulinum lineages.</title>
        <authorList>
            <person name="Giordani F."/>
            <person name="Anselmo A."/>
            <person name="Fillo S."/>
            <person name="Palozzi A.M."/>
            <person name="Fortunato A."/>
            <person name="Gentile B."/>
            <person name="Ciammaruconi A."/>
            <person name="Anniballi F."/>
            <person name="De Medici D."/>
            <person name="Lista F."/>
        </authorList>
    </citation>
    <scope>NUCLEOTIDE SEQUENCE [LARGE SCALE GENOMIC DNA]</scope>
    <source>
        <strain evidence="5 6">B2 450</strain>
    </source>
</reference>
<evidence type="ECO:0000256" key="2">
    <source>
        <dbReference type="ARBA" id="ARBA00022741"/>
    </source>
</evidence>
<dbReference type="RefSeq" id="WP_043031249.1">
    <property type="nucleotide sequence ID" value="NZ_JXSU01000007.1"/>
</dbReference>
<name>A0A0D1BUN7_CLOBO</name>
<dbReference type="EMBL" id="JXSU01000007">
    <property type="protein sequence ID" value="KIS22476.1"/>
    <property type="molecule type" value="Genomic_DNA"/>
</dbReference>
<dbReference type="PATRIC" id="fig|1379739.3.peg.775"/>
<protein>
    <submittedName>
        <fullName evidence="5">ABC transporter</fullName>
    </submittedName>
</protein>
<proteinExistence type="predicted"/>
<dbReference type="GO" id="GO:0005886">
    <property type="term" value="C:plasma membrane"/>
    <property type="evidence" value="ECO:0007669"/>
    <property type="project" value="TreeGrafter"/>
</dbReference>
<dbReference type="GO" id="GO:1903806">
    <property type="term" value="P:L-isoleucine import across plasma membrane"/>
    <property type="evidence" value="ECO:0007669"/>
    <property type="project" value="TreeGrafter"/>
</dbReference>
<dbReference type="GO" id="GO:0042941">
    <property type="term" value="P:D-alanine transmembrane transport"/>
    <property type="evidence" value="ECO:0007669"/>
    <property type="project" value="TreeGrafter"/>
</dbReference>
<evidence type="ECO:0000256" key="1">
    <source>
        <dbReference type="ARBA" id="ARBA00022448"/>
    </source>
</evidence>